<dbReference type="EC" id="7.-.-.-" evidence="6"/>
<keyword evidence="6 7" id="KW-0812">Transmembrane</keyword>
<gene>
    <name evidence="6" type="primary">rnfG</name>
    <name evidence="9" type="ORF">IAD32_03635</name>
</gene>
<keyword evidence="1 6" id="KW-0813">Transport</keyword>
<keyword evidence="2 6" id="KW-0597">Phosphoprotein</keyword>
<keyword evidence="6" id="KW-1278">Translocase</keyword>
<dbReference type="GO" id="GO:0010181">
    <property type="term" value="F:FMN binding"/>
    <property type="evidence" value="ECO:0007669"/>
    <property type="project" value="InterPro"/>
</dbReference>
<feature type="modified residue" description="FMN phosphoryl threonine" evidence="6">
    <location>
        <position position="172"/>
    </location>
</feature>
<name>A0A9D0ZJ44_9FIRM</name>
<dbReference type="GO" id="GO:0009055">
    <property type="term" value="F:electron transfer activity"/>
    <property type="evidence" value="ECO:0007669"/>
    <property type="project" value="InterPro"/>
</dbReference>
<comment type="function">
    <text evidence="6">Part of a membrane-bound complex that couples electron transfer with translocation of ions across the membrane.</text>
</comment>
<dbReference type="PIRSF" id="PIRSF006091">
    <property type="entry name" value="E_trnsport_RnfG"/>
    <property type="match status" value="1"/>
</dbReference>
<feature type="transmembrane region" description="Helical" evidence="7">
    <location>
        <begin position="12"/>
        <end position="29"/>
    </location>
</feature>
<dbReference type="Proteomes" id="UP000886787">
    <property type="component" value="Unassembled WGS sequence"/>
</dbReference>
<keyword evidence="6 7" id="KW-1133">Transmembrane helix</keyword>
<dbReference type="NCBIfam" id="TIGR01947">
    <property type="entry name" value="rnfG"/>
    <property type="match status" value="1"/>
</dbReference>
<dbReference type="InterPro" id="IPR007329">
    <property type="entry name" value="FMN-bd"/>
</dbReference>
<dbReference type="PANTHER" id="PTHR36118:SF1">
    <property type="entry name" value="ION-TRANSLOCATING OXIDOREDUCTASE COMPLEX SUBUNIT G"/>
    <property type="match status" value="1"/>
</dbReference>
<comment type="cofactor">
    <cofactor evidence="6">
        <name>FMN</name>
        <dbReference type="ChEBI" id="CHEBI:58210"/>
    </cofactor>
</comment>
<dbReference type="Gene3D" id="3.90.1010.20">
    <property type="match status" value="1"/>
</dbReference>
<dbReference type="GO" id="GO:0022900">
    <property type="term" value="P:electron transport chain"/>
    <property type="evidence" value="ECO:0007669"/>
    <property type="project" value="UniProtKB-UniRule"/>
</dbReference>
<dbReference type="PANTHER" id="PTHR36118">
    <property type="entry name" value="ION-TRANSLOCATING OXIDOREDUCTASE COMPLEX SUBUNIT G"/>
    <property type="match status" value="1"/>
</dbReference>
<evidence type="ECO:0000256" key="1">
    <source>
        <dbReference type="ARBA" id="ARBA00022448"/>
    </source>
</evidence>
<comment type="caution">
    <text evidence="9">The sequence shown here is derived from an EMBL/GenBank/DDBJ whole genome shotgun (WGS) entry which is preliminary data.</text>
</comment>
<organism evidence="9 10">
    <name type="scientific">Candidatus Scatavimonas merdigallinarum</name>
    <dbReference type="NCBI Taxonomy" id="2840914"/>
    <lineage>
        <taxon>Bacteria</taxon>
        <taxon>Bacillati</taxon>
        <taxon>Bacillota</taxon>
        <taxon>Clostridia</taxon>
        <taxon>Eubacteriales</taxon>
        <taxon>Oscillospiraceae</taxon>
        <taxon>Oscillospiraceae incertae sedis</taxon>
        <taxon>Candidatus Scatavimonas</taxon>
    </lineage>
</organism>
<evidence type="ECO:0000259" key="8">
    <source>
        <dbReference type="SMART" id="SM00900"/>
    </source>
</evidence>
<dbReference type="EMBL" id="DVFW01000021">
    <property type="protein sequence ID" value="HIQ80356.1"/>
    <property type="molecule type" value="Genomic_DNA"/>
</dbReference>
<dbReference type="HAMAP" id="MF_00479">
    <property type="entry name" value="RsxG_RnfG"/>
    <property type="match status" value="1"/>
</dbReference>
<protein>
    <recommendedName>
        <fullName evidence="6">Ion-translocating oxidoreductase complex subunit G</fullName>
        <ecNumber evidence="6">7.-.-.-</ecNumber>
    </recommendedName>
    <alternativeName>
        <fullName evidence="6">Rnf electron transport complex subunit G</fullName>
    </alternativeName>
</protein>
<feature type="domain" description="FMN-binding" evidence="8">
    <location>
        <begin position="98"/>
        <end position="189"/>
    </location>
</feature>
<reference evidence="9" key="1">
    <citation type="submission" date="2020-10" db="EMBL/GenBank/DDBJ databases">
        <authorList>
            <person name="Gilroy R."/>
        </authorList>
    </citation>
    <scope>NUCLEOTIDE SEQUENCE</scope>
    <source>
        <strain evidence="9">ChiSjej1B19-3389</strain>
    </source>
</reference>
<proteinExistence type="inferred from homology"/>
<dbReference type="Pfam" id="PF04205">
    <property type="entry name" value="FMN_bind"/>
    <property type="match status" value="1"/>
</dbReference>
<evidence type="ECO:0000256" key="7">
    <source>
        <dbReference type="SAM" id="Phobius"/>
    </source>
</evidence>
<evidence type="ECO:0000313" key="9">
    <source>
        <dbReference type="EMBL" id="HIQ80356.1"/>
    </source>
</evidence>
<keyword evidence="6 7" id="KW-0472">Membrane</keyword>
<evidence type="ECO:0000313" key="10">
    <source>
        <dbReference type="Proteomes" id="UP000886787"/>
    </source>
</evidence>
<comment type="subcellular location">
    <subcellularLocation>
        <location evidence="6">Cell membrane</location>
        <topology evidence="6">Single-pass membrane protein</topology>
    </subcellularLocation>
</comment>
<keyword evidence="4 6" id="KW-0288">FMN</keyword>
<evidence type="ECO:0000256" key="2">
    <source>
        <dbReference type="ARBA" id="ARBA00022553"/>
    </source>
</evidence>
<comment type="subunit">
    <text evidence="6">The complex is composed of six subunits: RnfA, RnfB, RnfC, RnfD, RnfE and RnfG.</text>
</comment>
<comment type="similarity">
    <text evidence="6">Belongs to the RnfG family.</text>
</comment>
<dbReference type="AlphaFoldDB" id="A0A9D0ZJ44"/>
<keyword evidence="3 6" id="KW-0285">Flavoprotein</keyword>
<keyword evidence="5 6" id="KW-0249">Electron transport</keyword>
<evidence type="ECO:0000256" key="5">
    <source>
        <dbReference type="ARBA" id="ARBA00022982"/>
    </source>
</evidence>
<evidence type="ECO:0000256" key="4">
    <source>
        <dbReference type="ARBA" id="ARBA00022643"/>
    </source>
</evidence>
<reference evidence="9" key="2">
    <citation type="journal article" date="2021" name="PeerJ">
        <title>Extensive microbial diversity within the chicken gut microbiome revealed by metagenomics and culture.</title>
        <authorList>
            <person name="Gilroy R."/>
            <person name="Ravi A."/>
            <person name="Getino M."/>
            <person name="Pursley I."/>
            <person name="Horton D.L."/>
            <person name="Alikhan N.F."/>
            <person name="Baker D."/>
            <person name="Gharbi K."/>
            <person name="Hall N."/>
            <person name="Watson M."/>
            <person name="Adriaenssens E.M."/>
            <person name="Foster-Nyarko E."/>
            <person name="Jarju S."/>
            <person name="Secka A."/>
            <person name="Antonio M."/>
            <person name="Oren A."/>
            <person name="Chaudhuri R.R."/>
            <person name="La Ragione R."/>
            <person name="Hildebrand F."/>
            <person name="Pallen M.J."/>
        </authorList>
    </citation>
    <scope>NUCLEOTIDE SEQUENCE</scope>
    <source>
        <strain evidence="9">ChiSjej1B19-3389</strain>
    </source>
</reference>
<evidence type="ECO:0000256" key="3">
    <source>
        <dbReference type="ARBA" id="ARBA00022630"/>
    </source>
</evidence>
<evidence type="ECO:0000256" key="6">
    <source>
        <dbReference type="HAMAP-Rule" id="MF_00479"/>
    </source>
</evidence>
<dbReference type="GO" id="GO:0005886">
    <property type="term" value="C:plasma membrane"/>
    <property type="evidence" value="ECO:0007669"/>
    <property type="project" value="UniProtKB-SubCell"/>
</dbReference>
<dbReference type="InterPro" id="IPR010209">
    <property type="entry name" value="Ion_transpt_RnfG/RsxG"/>
</dbReference>
<keyword evidence="6" id="KW-1003">Cell membrane</keyword>
<sequence length="222" mass="23343">MKSLDPKEIIRPAAVLTVICVVIAALLAGTNELTKEPIAAQTQLQAQQAREIVLPQANRFEPVPADTVQSLGLPDGCYFALDKDNRVIGVTITTVAKGYGGDITVIVGIDSAKESVSGVSILSQDETPGLGSNATKAEFTDQYKQPLPQSGFSVIKNAQPKDGEIAAITGATITSDAVTAAVNEALSVYNDTLKKYDISLDLWEDVLSAIQAEPDSRKGGAD</sequence>
<dbReference type="SMART" id="SM00900">
    <property type="entry name" value="FMN_bind"/>
    <property type="match status" value="1"/>
</dbReference>
<accession>A0A9D0ZJ44</accession>